<evidence type="ECO:0000256" key="6">
    <source>
        <dbReference type="SAM" id="MobiDB-lite"/>
    </source>
</evidence>
<gene>
    <name evidence="8" type="ORF">CASFOL_038677</name>
</gene>
<comment type="caution">
    <text evidence="8">The sequence shown here is derived from an EMBL/GenBank/DDBJ whole genome shotgun (WGS) entry which is preliminary data.</text>
</comment>
<dbReference type="Gene3D" id="3.30.890.10">
    <property type="entry name" value="Methyl-cpg-binding Protein 2, Chain A"/>
    <property type="match status" value="1"/>
</dbReference>
<evidence type="ECO:0000256" key="5">
    <source>
        <dbReference type="ARBA" id="ARBA00023242"/>
    </source>
</evidence>
<dbReference type="PROSITE" id="PS50982">
    <property type="entry name" value="MBD"/>
    <property type="match status" value="1"/>
</dbReference>
<evidence type="ECO:0000259" key="7">
    <source>
        <dbReference type="PROSITE" id="PS50982"/>
    </source>
</evidence>
<protein>
    <recommendedName>
        <fullName evidence="7">MBD domain-containing protein</fullName>
    </recommendedName>
</protein>
<evidence type="ECO:0000256" key="1">
    <source>
        <dbReference type="ARBA" id="ARBA00004123"/>
    </source>
</evidence>
<dbReference type="Proteomes" id="UP001632038">
    <property type="component" value="Unassembled WGS sequence"/>
</dbReference>
<evidence type="ECO:0000256" key="4">
    <source>
        <dbReference type="ARBA" id="ARBA00023163"/>
    </source>
</evidence>
<evidence type="ECO:0000256" key="2">
    <source>
        <dbReference type="ARBA" id="ARBA00023015"/>
    </source>
</evidence>
<feature type="region of interest" description="Disordered" evidence="6">
    <location>
        <begin position="264"/>
        <end position="329"/>
    </location>
</feature>
<name>A0ABD3BMZ3_9LAMI</name>
<dbReference type="SUPFAM" id="SSF54171">
    <property type="entry name" value="DNA-binding domain"/>
    <property type="match status" value="1"/>
</dbReference>
<keyword evidence="9" id="KW-1185">Reference proteome</keyword>
<dbReference type="PANTHER" id="PTHR33729:SF6">
    <property type="entry name" value="METHYL-CPG-BINDING DOMAIN-CONTAINING PROTEIN 11"/>
    <property type="match status" value="1"/>
</dbReference>
<feature type="domain" description="MBD" evidence="7">
    <location>
        <begin position="9"/>
        <end position="79"/>
    </location>
</feature>
<keyword evidence="2" id="KW-0805">Transcription regulation</keyword>
<sequence>MAKAQRGLGDDVVSVELPAPASWKKLYLPKNGGTPKKNEILFIAPTGEEISNRKQLEQYLKAHSGNPPISEFDWGTGETPRRSARISLKVKATPPSKENEPLKKRAKKSSAKKKDKEPETENEEVKDTEMQASGEKEKDEESKKPEFGSEGKVENNEKTEKDDAVEGKIGDEHLTEVLEKTEPEATHEMETGEKDEKMKNSKVETEGKVEENGGKESAEPENNEKIEKEDAVEGEIGENHLSDIVEKEKTELVSEILEKTEPVSEILEKIEPEAIDKTEAGETDAGKEMGDNGVVCEGDEEKSGTREKNADGKVSQAQPHQPSPTAISC</sequence>
<dbReference type="Pfam" id="PF01429">
    <property type="entry name" value="MBD"/>
    <property type="match status" value="1"/>
</dbReference>
<proteinExistence type="predicted"/>
<keyword evidence="5" id="KW-0539">Nucleus</keyword>
<feature type="compositionally biased region" description="Polar residues" evidence="6">
    <location>
        <begin position="315"/>
        <end position="329"/>
    </location>
</feature>
<feature type="compositionally biased region" description="Basic and acidic residues" evidence="6">
    <location>
        <begin position="301"/>
        <end position="311"/>
    </location>
</feature>
<feature type="compositionally biased region" description="Basic and acidic residues" evidence="6">
    <location>
        <begin position="112"/>
        <end position="243"/>
    </location>
</feature>
<feature type="region of interest" description="Disordered" evidence="6">
    <location>
        <begin position="61"/>
        <end position="243"/>
    </location>
</feature>
<organism evidence="8 9">
    <name type="scientific">Castilleja foliolosa</name>
    <dbReference type="NCBI Taxonomy" id="1961234"/>
    <lineage>
        <taxon>Eukaryota</taxon>
        <taxon>Viridiplantae</taxon>
        <taxon>Streptophyta</taxon>
        <taxon>Embryophyta</taxon>
        <taxon>Tracheophyta</taxon>
        <taxon>Spermatophyta</taxon>
        <taxon>Magnoliopsida</taxon>
        <taxon>eudicotyledons</taxon>
        <taxon>Gunneridae</taxon>
        <taxon>Pentapetalae</taxon>
        <taxon>asterids</taxon>
        <taxon>lamiids</taxon>
        <taxon>Lamiales</taxon>
        <taxon>Orobanchaceae</taxon>
        <taxon>Pedicularideae</taxon>
        <taxon>Castillejinae</taxon>
        <taxon>Castilleja</taxon>
    </lineage>
</organism>
<dbReference type="EMBL" id="JAVIJP010000081">
    <property type="protein sequence ID" value="KAL3618356.1"/>
    <property type="molecule type" value="Genomic_DNA"/>
</dbReference>
<dbReference type="InterPro" id="IPR039622">
    <property type="entry name" value="MBD10/11"/>
</dbReference>
<accession>A0ABD3BMZ3</accession>
<evidence type="ECO:0000313" key="9">
    <source>
        <dbReference type="Proteomes" id="UP001632038"/>
    </source>
</evidence>
<dbReference type="InterPro" id="IPR016177">
    <property type="entry name" value="DNA-bd_dom_sf"/>
</dbReference>
<comment type="subcellular location">
    <subcellularLocation>
        <location evidence="1">Nucleus</location>
    </subcellularLocation>
</comment>
<dbReference type="AlphaFoldDB" id="A0ABD3BMZ3"/>
<dbReference type="InterPro" id="IPR001739">
    <property type="entry name" value="Methyl_CpG_DNA-bd"/>
</dbReference>
<feature type="compositionally biased region" description="Basic and acidic residues" evidence="6">
    <location>
        <begin position="264"/>
        <end position="290"/>
    </location>
</feature>
<dbReference type="GO" id="GO:0003677">
    <property type="term" value="F:DNA binding"/>
    <property type="evidence" value="ECO:0007669"/>
    <property type="project" value="UniProtKB-KW"/>
</dbReference>
<reference evidence="9" key="1">
    <citation type="journal article" date="2024" name="IScience">
        <title>Strigolactones Initiate the Formation of Haustorium-like Structures in Castilleja.</title>
        <authorList>
            <person name="Buerger M."/>
            <person name="Peterson D."/>
            <person name="Chory J."/>
        </authorList>
    </citation>
    <scope>NUCLEOTIDE SEQUENCE [LARGE SCALE GENOMIC DNA]</scope>
</reference>
<evidence type="ECO:0000313" key="8">
    <source>
        <dbReference type="EMBL" id="KAL3618356.1"/>
    </source>
</evidence>
<evidence type="ECO:0000256" key="3">
    <source>
        <dbReference type="ARBA" id="ARBA00023125"/>
    </source>
</evidence>
<keyword evidence="3" id="KW-0238">DNA-binding</keyword>
<dbReference type="PANTHER" id="PTHR33729">
    <property type="entry name" value="METHYL-CPG BINDING DOMAIN CONTAINING PROTEIN, EXPRESSED"/>
    <property type="match status" value="1"/>
</dbReference>
<dbReference type="GO" id="GO:0005634">
    <property type="term" value="C:nucleus"/>
    <property type="evidence" value="ECO:0007669"/>
    <property type="project" value="UniProtKB-SubCell"/>
</dbReference>
<keyword evidence="4" id="KW-0804">Transcription</keyword>